<comment type="caution">
    <text evidence="2">The sequence shown here is derived from an EMBL/GenBank/DDBJ whole genome shotgun (WGS) entry which is preliminary data.</text>
</comment>
<dbReference type="EMBL" id="BSXT01004746">
    <property type="protein sequence ID" value="GMF58820.1"/>
    <property type="molecule type" value="Genomic_DNA"/>
</dbReference>
<organism evidence="2 3">
    <name type="scientific">Phytophthora fragariaefolia</name>
    <dbReference type="NCBI Taxonomy" id="1490495"/>
    <lineage>
        <taxon>Eukaryota</taxon>
        <taxon>Sar</taxon>
        <taxon>Stramenopiles</taxon>
        <taxon>Oomycota</taxon>
        <taxon>Peronosporomycetes</taxon>
        <taxon>Peronosporales</taxon>
        <taxon>Peronosporaceae</taxon>
        <taxon>Phytophthora</taxon>
    </lineage>
</organism>
<evidence type="ECO:0000256" key="1">
    <source>
        <dbReference type="SAM" id="MobiDB-lite"/>
    </source>
</evidence>
<protein>
    <submittedName>
        <fullName evidence="2">Unnamed protein product</fullName>
    </submittedName>
</protein>
<dbReference type="Proteomes" id="UP001165121">
    <property type="component" value="Unassembled WGS sequence"/>
</dbReference>
<dbReference type="PROSITE" id="PS51257">
    <property type="entry name" value="PROKAR_LIPOPROTEIN"/>
    <property type="match status" value="1"/>
</dbReference>
<name>A0A9W7D578_9STRA</name>
<gene>
    <name evidence="2" type="ORF">Pfra01_002535700</name>
</gene>
<keyword evidence="3" id="KW-1185">Reference proteome</keyword>
<dbReference type="AlphaFoldDB" id="A0A9W7D578"/>
<accession>A0A9W7D578</accession>
<evidence type="ECO:0000313" key="3">
    <source>
        <dbReference type="Proteomes" id="UP001165121"/>
    </source>
</evidence>
<reference evidence="2" key="1">
    <citation type="submission" date="2023-04" db="EMBL/GenBank/DDBJ databases">
        <title>Phytophthora fragariaefolia NBRC 109709.</title>
        <authorList>
            <person name="Ichikawa N."/>
            <person name="Sato H."/>
            <person name="Tonouchi N."/>
        </authorList>
    </citation>
    <scope>NUCLEOTIDE SEQUENCE</scope>
    <source>
        <strain evidence="2">NBRC 109709</strain>
    </source>
</reference>
<dbReference type="OrthoDB" id="109021at2759"/>
<proteinExistence type="predicted"/>
<feature type="compositionally biased region" description="Basic residues" evidence="1">
    <location>
        <begin position="63"/>
        <end position="72"/>
    </location>
</feature>
<evidence type="ECO:0000313" key="2">
    <source>
        <dbReference type="EMBL" id="GMF58820.1"/>
    </source>
</evidence>
<feature type="region of interest" description="Disordered" evidence="1">
    <location>
        <begin position="44"/>
        <end position="72"/>
    </location>
</feature>
<sequence length="213" mass="22430">MVGSESRHQVCGPNDECGVAHNPLSGGCGQSSTLLSVGRGTEAPSELGEVMTPEGATGAHTTAPRRRTTSAKMRRRRKMLAARRMASEMSRDVNGVVNGTALHDTEQLYTLVNGVTDDGDGDVNLGAVPTLAALLELDEMSFDEFGEALQAGELVKVVVIRPEEELNSSSLLDEAVLEDAMKALNARSGSVTGLHECGIHTLCGCTPSVCDTY</sequence>